<evidence type="ECO:0000256" key="2">
    <source>
        <dbReference type="ARBA" id="ARBA00022475"/>
    </source>
</evidence>
<reference evidence="9" key="1">
    <citation type="submission" date="2020-02" db="EMBL/GenBank/DDBJ databases">
        <authorList>
            <person name="Meier V. D."/>
        </authorList>
    </citation>
    <scope>NUCLEOTIDE SEQUENCE</scope>
    <source>
        <strain evidence="9">AVDCRST_MAG40</strain>
    </source>
</reference>
<dbReference type="Pfam" id="PF10035">
    <property type="entry name" value="DUF2179"/>
    <property type="match status" value="1"/>
</dbReference>
<feature type="transmembrane region" description="Helical" evidence="6">
    <location>
        <begin position="6"/>
        <end position="23"/>
    </location>
</feature>
<name>A0A6J4MAQ9_9BACT</name>
<dbReference type="Gene3D" id="3.30.70.120">
    <property type="match status" value="1"/>
</dbReference>
<keyword evidence="4 6" id="KW-1133">Transmembrane helix</keyword>
<accession>A0A6J4MAQ9</accession>
<dbReference type="InterPro" id="IPR022930">
    <property type="entry name" value="UPF0316"/>
</dbReference>
<comment type="subcellular location">
    <subcellularLocation>
        <location evidence="1">Cell membrane</location>
        <topology evidence="1">Multi-pass membrane protein</topology>
    </subcellularLocation>
</comment>
<feature type="non-terminal residue" evidence="9">
    <location>
        <position position="175"/>
    </location>
</feature>
<evidence type="ECO:0000259" key="8">
    <source>
        <dbReference type="Pfam" id="PF18955"/>
    </source>
</evidence>
<dbReference type="AlphaFoldDB" id="A0A6J4MAQ9"/>
<feature type="domain" description="DUF5698" evidence="8">
    <location>
        <begin position="29"/>
        <end position="86"/>
    </location>
</feature>
<keyword evidence="2" id="KW-1003">Cell membrane</keyword>
<dbReference type="InterPro" id="IPR044035">
    <property type="entry name" value="DUF5698"/>
</dbReference>
<dbReference type="Pfam" id="PF18955">
    <property type="entry name" value="DUF5698"/>
    <property type="match status" value="1"/>
</dbReference>
<evidence type="ECO:0000256" key="3">
    <source>
        <dbReference type="ARBA" id="ARBA00022692"/>
    </source>
</evidence>
<dbReference type="InterPro" id="IPR015867">
    <property type="entry name" value="N-reg_PII/ATP_PRibTrfase_C"/>
</dbReference>
<sequence length="175" mass="18471">MSSVDLLFAAPVGALLIFGCRIVDVSCDTLRVLFAIRGKRGIAGALGFVQALVWIFAVGNAVKHLDSPLHILGYAGGFAAGTFVGITIEQLLAYGLAQLRIVSAHGGVEIAQALRDRGFGVTEFGGYGREGSVEVVSTVVKRAHVADVMRIVDRYDPQAFVTTAEPQILRGGTLT</sequence>
<dbReference type="CDD" id="cd16381">
    <property type="entry name" value="YitT_C_like_1"/>
    <property type="match status" value="1"/>
</dbReference>
<dbReference type="EMBL" id="CADCTX010000833">
    <property type="protein sequence ID" value="CAA9353746.1"/>
    <property type="molecule type" value="Genomic_DNA"/>
</dbReference>
<proteinExistence type="predicted"/>
<keyword evidence="5 6" id="KW-0472">Membrane</keyword>
<dbReference type="PANTHER" id="PTHR40060">
    <property type="entry name" value="UPF0316 PROTEIN YEBE"/>
    <property type="match status" value="1"/>
</dbReference>
<organism evidence="9">
    <name type="scientific">uncultured Gemmatimonadaceae bacterium</name>
    <dbReference type="NCBI Taxonomy" id="246130"/>
    <lineage>
        <taxon>Bacteria</taxon>
        <taxon>Pseudomonadati</taxon>
        <taxon>Gemmatimonadota</taxon>
        <taxon>Gemmatimonadia</taxon>
        <taxon>Gemmatimonadales</taxon>
        <taxon>Gemmatimonadaceae</taxon>
        <taxon>environmental samples</taxon>
    </lineage>
</organism>
<protein>
    <submittedName>
        <fullName evidence="9">Uncharacterized protein</fullName>
    </submittedName>
</protein>
<keyword evidence="3 6" id="KW-0812">Transmembrane</keyword>
<evidence type="ECO:0000256" key="4">
    <source>
        <dbReference type="ARBA" id="ARBA00022989"/>
    </source>
</evidence>
<feature type="domain" description="DUF2179" evidence="7">
    <location>
        <begin position="119"/>
        <end position="167"/>
    </location>
</feature>
<gene>
    <name evidence="9" type="ORF">AVDCRST_MAG40-3035</name>
</gene>
<evidence type="ECO:0000259" key="7">
    <source>
        <dbReference type="Pfam" id="PF10035"/>
    </source>
</evidence>
<evidence type="ECO:0000313" key="9">
    <source>
        <dbReference type="EMBL" id="CAA9353746.1"/>
    </source>
</evidence>
<feature type="transmembrane region" description="Helical" evidence="6">
    <location>
        <begin position="43"/>
        <end position="62"/>
    </location>
</feature>
<feature type="transmembrane region" description="Helical" evidence="6">
    <location>
        <begin position="74"/>
        <end position="97"/>
    </location>
</feature>
<evidence type="ECO:0000256" key="6">
    <source>
        <dbReference type="SAM" id="Phobius"/>
    </source>
</evidence>
<dbReference type="InterPro" id="IPR019264">
    <property type="entry name" value="DUF2179"/>
</dbReference>
<evidence type="ECO:0000256" key="5">
    <source>
        <dbReference type="ARBA" id="ARBA00023136"/>
    </source>
</evidence>
<evidence type="ECO:0000256" key="1">
    <source>
        <dbReference type="ARBA" id="ARBA00004651"/>
    </source>
</evidence>
<dbReference type="PANTHER" id="PTHR40060:SF1">
    <property type="entry name" value="UPF0316 PROTEIN YEBE"/>
    <property type="match status" value="1"/>
</dbReference>
<dbReference type="GO" id="GO:0005886">
    <property type="term" value="C:plasma membrane"/>
    <property type="evidence" value="ECO:0007669"/>
    <property type="project" value="UniProtKB-SubCell"/>
</dbReference>